<dbReference type="KEGG" id="this:HZT40_12065"/>
<evidence type="ECO:0000256" key="2">
    <source>
        <dbReference type="ARBA" id="ARBA00022729"/>
    </source>
</evidence>
<organism evidence="3 4">
    <name type="scientific">Candidatus Thiothrix singaporensis</name>
    <dbReference type="NCBI Taxonomy" id="2799669"/>
    <lineage>
        <taxon>Bacteria</taxon>
        <taxon>Pseudomonadati</taxon>
        <taxon>Pseudomonadota</taxon>
        <taxon>Gammaproteobacteria</taxon>
        <taxon>Thiotrichales</taxon>
        <taxon>Thiotrichaceae</taxon>
        <taxon>Thiothrix</taxon>
    </lineage>
</organism>
<evidence type="ECO:0000313" key="4">
    <source>
        <dbReference type="Proteomes" id="UP000510621"/>
    </source>
</evidence>
<accession>A0A7L6AT16</accession>
<dbReference type="Proteomes" id="UP000510621">
    <property type="component" value="Chromosome"/>
</dbReference>
<keyword evidence="2" id="KW-0732">Signal</keyword>
<reference evidence="3" key="1">
    <citation type="submission" date="2020-06" db="EMBL/GenBank/DDBJ databases">
        <title>Analysis procedures for assessing recovery of high quality, complete, closed genomes from Nanopore long read metagenome sequencing.</title>
        <authorList>
            <person name="Bessarab I."/>
            <person name="Arumugam K."/>
            <person name="Haryono M."/>
            <person name="Liu X."/>
            <person name="Roy S."/>
            <person name="Zuniga-Montanez R.E."/>
            <person name="Qiu G."/>
            <person name="Drautz-Moses D.I."/>
            <person name="Law Y.Y."/>
            <person name="Wuertz S."/>
            <person name="Lauro F.M."/>
            <person name="Huson D.H."/>
            <person name="Williams R.B."/>
        </authorList>
    </citation>
    <scope>NUCLEOTIDE SEQUENCE [LARGE SCALE GENOMIC DNA]</scope>
    <source>
        <strain evidence="3">SSD2</strain>
    </source>
</reference>
<protein>
    <recommendedName>
        <fullName evidence="1">Type IV secretion system putative lipoprotein virB7</fullName>
    </recommendedName>
</protein>
<dbReference type="PROSITE" id="PS51257">
    <property type="entry name" value="PROKAR_LIPOPROTEIN"/>
    <property type="match status" value="1"/>
</dbReference>
<dbReference type="EMBL" id="CP059265">
    <property type="protein sequence ID" value="QLQ32198.1"/>
    <property type="molecule type" value="Genomic_DNA"/>
</dbReference>
<gene>
    <name evidence="3" type="ORF">HZT40_12065</name>
</gene>
<evidence type="ECO:0000256" key="1">
    <source>
        <dbReference type="ARBA" id="ARBA00017922"/>
    </source>
</evidence>
<keyword evidence="3" id="KW-0449">Lipoprotein</keyword>
<name>A0A7L6AT16_9GAMM</name>
<dbReference type="InterPro" id="IPR012640">
    <property type="entry name" value="Membr_lipoprot_lipid_attach_CS"/>
</dbReference>
<evidence type="ECO:0000313" key="3">
    <source>
        <dbReference type="EMBL" id="QLQ32198.1"/>
    </source>
</evidence>
<dbReference type="Pfam" id="PF08139">
    <property type="entry name" value="LPAM_1"/>
    <property type="match status" value="1"/>
</dbReference>
<sequence>MKRILMGLLTALLVSACQETGILVGRRLGRSASRGLPRLARKAEPPACMSS</sequence>
<dbReference type="AlphaFoldDB" id="A0A7L6AT16"/>
<proteinExistence type="predicted"/>
<keyword evidence="4" id="KW-1185">Reference proteome</keyword>